<reference evidence="3" key="1">
    <citation type="journal article" date="2019" name="Nat. Commun.">
        <title>The genome of broomcorn millet.</title>
        <authorList>
            <person name="Zou C."/>
            <person name="Miki D."/>
            <person name="Li D."/>
            <person name="Tang Q."/>
            <person name="Xiao L."/>
            <person name="Rajput S."/>
            <person name="Deng P."/>
            <person name="Jia W."/>
            <person name="Huang R."/>
            <person name="Zhang M."/>
            <person name="Sun Y."/>
            <person name="Hu J."/>
            <person name="Fu X."/>
            <person name="Schnable P.S."/>
            <person name="Li F."/>
            <person name="Zhang H."/>
            <person name="Feng B."/>
            <person name="Zhu X."/>
            <person name="Liu R."/>
            <person name="Schnable J.C."/>
            <person name="Zhu J.-K."/>
            <person name="Zhang H."/>
        </authorList>
    </citation>
    <scope>NUCLEOTIDE SEQUENCE [LARGE SCALE GENOMIC DNA]</scope>
</reference>
<dbReference type="STRING" id="4540.A0A3L6RB54"/>
<keyword evidence="3" id="KW-1185">Reference proteome</keyword>
<dbReference type="OrthoDB" id="10641143at2759"/>
<feature type="compositionally biased region" description="Gly residues" evidence="1">
    <location>
        <begin position="1"/>
        <end position="14"/>
    </location>
</feature>
<name>A0A3L6RB54_PANMI</name>
<dbReference type="Proteomes" id="UP000275267">
    <property type="component" value="Unassembled WGS sequence"/>
</dbReference>
<protein>
    <submittedName>
        <fullName evidence="2">Uncharacterized protein</fullName>
    </submittedName>
</protein>
<comment type="caution">
    <text evidence="2">The sequence shown here is derived from an EMBL/GenBank/DDBJ whole genome shotgun (WGS) entry which is preliminary data.</text>
</comment>
<accession>A0A3L6RB54</accession>
<evidence type="ECO:0000313" key="3">
    <source>
        <dbReference type="Proteomes" id="UP000275267"/>
    </source>
</evidence>
<proteinExistence type="predicted"/>
<gene>
    <name evidence="2" type="ORF">C2845_PM06G26600</name>
</gene>
<sequence>MRGSNNSGGHGVSSGNGCDQHGEDEEEDEQSRQPVIVAEDEQSGQPSVPHDYVKVDYMKRGMTVKARNEREKNPLNMRRGRSIEYRLQTKFHQDFYESAILSKKYKVTRSRYIDWEKFEDMQDPIFDEIISQCKAKHVYKIMGLKYDWNNKIIAQFYATCYFEKDEDVRWFHWMTKGKWYKINYFEFAAMFGFGRADYGRNRIHIGSHLPKEDMKDMYLPGREWTQRLNSILWLSQRVL</sequence>
<dbReference type="EMBL" id="PQIB02000009">
    <property type="protein sequence ID" value="RLN00060.1"/>
    <property type="molecule type" value="Genomic_DNA"/>
</dbReference>
<dbReference type="AlphaFoldDB" id="A0A3L6RB54"/>
<feature type="region of interest" description="Disordered" evidence="1">
    <location>
        <begin position="1"/>
        <end position="49"/>
    </location>
</feature>
<evidence type="ECO:0000313" key="2">
    <source>
        <dbReference type="EMBL" id="RLN00060.1"/>
    </source>
</evidence>
<organism evidence="2 3">
    <name type="scientific">Panicum miliaceum</name>
    <name type="common">Proso millet</name>
    <name type="synonym">Broomcorn millet</name>
    <dbReference type="NCBI Taxonomy" id="4540"/>
    <lineage>
        <taxon>Eukaryota</taxon>
        <taxon>Viridiplantae</taxon>
        <taxon>Streptophyta</taxon>
        <taxon>Embryophyta</taxon>
        <taxon>Tracheophyta</taxon>
        <taxon>Spermatophyta</taxon>
        <taxon>Magnoliopsida</taxon>
        <taxon>Liliopsida</taxon>
        <taxon>Poales</taxon>
        <taxon>Poaceae</taxon>
        <taxon>PACMAD clade</taxon>
        <taxon>Panicoideae</taxon>
        <taxon>Panicodae</taxon>
        <taxon>Paniceae</taxon>
        <taxon>Panicinae</taxon>
        <taxon>Panicum</taxon>
        <taxon>Panicum sect. Panicum</taxon>
    </lineage>
</organism>
<evidence type="ECO:0000256" key="1">
    <source>
        <dbReference type="SAM" id="MobiDB-lite"/>
    </source>
</evidence>